<evidence type="ECO:0000256" key="5">
    <source>
        <dbReference type="ARBA" id="ARBA00022692"/>
    </source>
</evidence>
<evidence type="ECO:0000313" key="10">
    <source>
        <dbReference type="Proteomes" id="UP000461443"/>
    </source>
</evidence>
<evidence type="ECO:0000256" key="2">
    <source>
        <dbReference type="ARBA" id="ARBA00009494"/>
    </source>
</evidence>
<name>A0A845SM50_9GAMM</name>
<evidence type="ECO:0000256" key="6">
    <source>
        <dbReference type="ARBA" id="ARBA00022989"/>
    </source>
</evidence>
<evidence type="ECO:0000313" key="9">
    <source>
        <dbReference type="EMBL" id="NDL64472.1"/>
    </source>
</evidence>
<evidence type="ECO:0000256" key="3">
    <source>
        <dbReference type="ARBA" id="ARBA00022475"/>
    </source>
</evidence>
<feature type="transmembrane region" description="Helical" evidence="8">
    <location>
        <begin position="204"/>
        <end position="223"/>
    </location>
</feature>
<organism evidence="9 10">
    <name type="scientific">Acerihabitans arboris</name>
    <dbReference type="NCBI Taxonomy" id="2691583"/>
    <lineage>
        <taxon>Bacteria</taxon>
        <taxon>Pseudomonadati</taxon>
        <taxon>Pseudomonadota</taxon>
        <taxon>Gammaproteobacteria</taxon>
        <taxon>Enterobacterales</taxon>
        <taxon>Pectobacteriaceae</taxon>
        <taxon>Acerihabitans</taxon>
    </lineage>
</organism>
<keyword evidence="7 8" id="KW-0472">Membrane</keyword>
<evidence type="ECO:0000256" key="7">
    <source>
        <dbReference type="ARBA" id="ARBA00023136"/>
    </source>
</evidence>
<dbReference type="GO" id="GO:0005886">
    <property type="term" value="C:plasma membrane"/>
    <property type="evidence" value="ECO:0007669"/>
    <property type="project" value="UniProtKB-SubCell"/>
</dbReference>
<proteinExistence type="inferred from homology"/>
<reference evidence="9 10" key="2">
    <citation type="submission" date="2020-02" db="EMBL/GenBank/DDBJ databases">
        <title>The new genus of Enterobacteriales.</title>
        <authorList>
            <person name="Kim I.S."/>
        </authorList>
    </citation>
    <scope>NUCLEOTIDE SEQUENCE [LARGE SCALE GENOMIC DNA]</scope>
    <source>
        <strain evidence="9 10">SAP-6</strain>
    </source>
</reference>
<feature type="transmembrane region" description="Helical" evidence="8">
    <location>
        <begin position="652"/>
        <end position="677"/>
    </location>
</feature>
<dbReference type="AlphaFoldDB" id="A0A845SM50"/>
<accession>A0A845SM50</accession>
<feature type="transmembrane region" description="Helical" evidence="8">
    <location>
        <begin position="229"/>
        <end position="248"/>
    </location>
</feature>
<dbReference type="InterPro" id="IPR010771">
    <property type="entry name" value="IgaA"/>
</dbReference>
<gene>
    <name evidence="9" type="ORF">GRH90_17200</name>
</gene>
<feature type="transmembrane region" description="Helical" evidence="8">
    <location>
        <begin position="342"/>
        <end position="362"/>
    </location>
</feature>
<dbReference type="RefSeq" id="WP_162367186.1">
    <property type="nucleotide sequence ID" value="NZ_WUBS01000012.1"/>
</dbReference>
<keyword evidence="5 8" id="KW-0812">Transmembrane</keyword>
<evidence type="ECO:0000256" key="8">
    <source>
        <dbReference type="SAM" id="Phobius"/>
    </source>
</evidence>
<comment type="subcellular location">
    <subcellularLocation>
        <location evidence="1">Cell inner membrane</location>
        <topology evidence="1">Multi-pass membrane protein</topology>
    </subcellularLocation>
</comment>
<sequence length="711" mass="78546">MSTIVIVLALLLTCAIAFYGYRAYRRRSIPASIKRLPLLQPLPRKLSPSEREAIEHYFQLNKHLQYSSPLASPPSPFSDSLALTPQSENIYAVTHAITRYGLATDAPHKWRYFLDSTEVHLPPLWEQYIAEDNHVELIKTAGIPLVISLNGHSLLDYMSAAPSTAGPPPVVPNSSMREQETEQVELLNIRKETPEEYALNRPTGIYEAALLSVALLLLFVSLLAPVLTVPWLIAVAGALIGWGGWRLFRRPSEGARRDVHCLRGTPKRWGLFGESDQNRISAISLGIIDLSYPPHWLPFIGHDMGKKTDVDIYVNRQVVRQGRYLSLHDEMRHFPVQRFGKNLVLLCGSALVLCLLLVYVPLSLPLTLSTAWLKGAQDIQAVDVNMLAGAQLRIGDTLRAQGSGMCYVNTAMAPDARDPFIPFDCSSIYWNNAEPLPLPESDTVDKAVALLNSVNAQLHPELNNDPKINPGLATAIQKSGMILLDDFADIVLKTQDLCHDDSACTRLKTALINLANAKDWPSLVKRARSGALKGVNVLLRPVSAETLQNLVATATSSFFTSETREATNALNSPSPGGFLIQSDEGKLLVDHPLPVSSLYDYTGLAQWNELQRLSAMLLHTPFRAQGVITSLSVDANGTRHISLHSEPDAITVWRYLGTSVLLFLVIIIAAANAVLLVRRLGKNRHRAQDIQRYYESCFNPNLPTVSLKSLS</sequence>
<keyword evidence="4" id="KW-0997">Cell inner membrane</keyword>
<evidence type="ECO:0000256" key="1">
    <source>
        <dbReference type="ARBA" id="ARBA00004429"/>
    </source>
</evidence>
<dbReference type="Pfam" id="PF07095">
    <property type="entry name" value="IgaA"/>
    <property type="match status" value="1"/>
</dbReference>
<evidence type="ECO:0000256" key="4">
    <source>
        <dbReference type="ARBA" id="ARBA00022519"/>
    </source>
</evidence>
<dbReference type="EMBL" id="WUBS01000012">
    <property type="protein sequence ID" value="NDL64472.1"/>
    <property type="molecule type" value="Genomic_DNA"/>
</dbReference>
<reference evidence="9 10" key="1">
    <citation type="submission" date="2019-12" db="EMBL/GenBank/DDBJ databases">
        <authorList>
            <person name="Lee S.D."/>
        </authorList>
    </citation>
    <scope>NUCLEOTIDE SEQUENCE [LARGE SCALE GENOMIC DNA]</scope>
    <source>
        <strain evidence="9 10">SAP-6</strain>
    </source>
</reference>
<keyword evidence="3" id="KW-1003">Cell membrane</keyword>
<keyword evidence="6 8" id="KW-1133">Transmembrane helix</keyword>
<comment type="similarity">
    <text evidence="2">Belongs to the IgaA family.</text>
</comment>
<keyword evidence="10" id="KW-1185">Reference proteome</keyword>
<feature type="transmembrane region" description="Helical" evidence="8">
    <location>
        <begin position="6"/>
        <end position="24"/>
    </location>
</feature>
<dbReference type="Proteomes" id="UP000461443">
    <property type="component" value="Unassembled WGS sequence"/>
</dbReference>
<comment type="caution">
    <text evidence="9">The sequence shown here is derived from an EMBL/GenBank/DDBJ whole genome shotgun (WGS) entry which is preliminary data.</text>
</comment>
<protein>
    <submittedName>
        <fullName evidence="9">Intracellular growth attenuator protein igaA</fullName>
    </submittedName>
</protein>